<evidence type="ECO:0000313" key="2">
    <source>
        <dbReference type="Proteomes" id="UP000004995"/>
    </source>
</evidence>
<dbReference type="Proteomes" id="UP000004995">
    <property type="component" value="Unassembled WGS sequence"/>
</dbReference>
<dbReference type="InParanoid" id="K3ZFV7"/>
<sequence length="40" mass="4521">MVFSSLPIFLDPPNWGQVIDLPYCSSSLLLLVLNFSSPYF</sequence>
<organism evidence="1 2">
    <name type="scientific">Setaria italica</name>
    <name type="common">Foxtail millet</name>
    <name type="synonym">Panicum italicum</name>
    <dbReference type="NCBI Taxonomy" id="4555"/>
    <lineage>
        <taxon>Eukaryota</taxon>
        <taxon>Viridiplantae</taxon>
        <taxon>Streptophyta</taxon>
        <taxon>Embryophyta</taxon>
        <taxon>Tracheophyta</taxon>
        <taxon>Spermatophyta</taxon>
        <taxon>Magnoliopsida</taxon>
        <taxon>Liliopsida</taxon>
        <taxon>Poales</taxon>
        <taxon>Poaceae</taxon>
        <taxon>PACMAD clade</taxon>
        <taxon>Panicoideae</taxon>
        <taxon>Panicodae</taxon>
        <taxon>Paniceae</taxon>
        <taxon>Cenchrinae</taxon>
        <taxon>Setaria</taxon>
    </lineage>
</organism>
<dbReference type="Gramene" id="KQL16519">
    <property type="protein sequence ID" value="KQL16519"/>
    <property type="gene ID" value="SETIT_025459mg"/>
</dbReference>
<evidence type="ECO:0000313" key="1">
    <source>
        <dbReference type="EnsemblPlants" id="KQL16519"/>
    </source>
</evidence>
<dbReference type="AlphaFoldDB" id="K3ZFV7"/>
<dbReference type="EnsemblPlants" id="KQL16519">
    <property type="protein sequence ID" value="KQL16519"/>
    <property type="gene ID" value="SETIT_025459mg"/>
</dbReference>
<dbReference type="HOGENOM" id="CLU_3300307_0_0_1"/>
<dbReference type="EMBL" id="AGNK02001997">
    <property type="status" value="NOT_ANNOTATED_CDS"/>
    <property type="molecule type" value="Genomic_DNA"/>
</dbReference>
<name>K3ZFV7_SETIT</name>
<protein>
    <submittedName>
        <fullName evidence="1">Uncharacterized protein</fullName>
    </submittedName>
</protein>
<keyword evidence="2" id="KW-1185">Reference proteome</keyword>
<reference evidence="1" key="2">
    <citation type="submission" date="2018-08" db="UniProtKB">
        <authorList>
            <consortium name="EnsemblPlants"/>
        </authorList>
    </citation>
    <scope>IDENTIFICATION</scope>
    <source>
        <strain evidence="1">Yugu1</strain>
    </source>
</reference>
<accession>K3ZFV7</accession>
<reference evidence="2" key="1">
    <citation type="journal article" date="2012" name="Nat. Biotechnol.">
        <title>Reference genome sequence of the model plant Setaria.</title>
        <authorList>
            <person name="Bennetzen J.L."/>
            <person name="Schmutz J."/>
            <person name="Wang H."/>
            <person name="Percifield R."/>
            <person name="Hawkins J."/>
            <person name="Pontaroli A.C."/>
            <person name="Estep M."/>
            <person name="Feng L."/>
            <person name="Vaughn J.N."/>
            <person name="Grimwood J."/>
            <person name="Jenkins J."/>
            <person name="Barry K."/>
            <person name="Lindquist E."/>
            <person name="Hellsten U."/>
            <person name="Deshpande S."/>
            <person name="Wang X."/>
            <person name="Wu X."/>
            <person name="Mitros T."/>
            <person name="Triplett J."/>
            <person name="Yang X."/>
            <person name="Ye C.Y."/>
            <person name="Mauro-Herrera M."/>
            <person name="Wang L."/>
            <person name="Li P."/>
            <person name="Sharma M."/>
            <person name="Sharma R."/>
            <person name="Ronald P.C."/>
            <person name="Panaud O."/>
            <person name="Kellogg E.A."/>
            <person name="Brutnell T.P."/>
            <person name="Doust A.N."/>
            <person name="Tuskan G.A."/>
            <person name="Rokhsar D."/>
            <person name="Devos K.M."/>
        </authorList>
    </citation>
    <scope>NUCLEOTIDE SEQUENCE [LARGE SCALE GENOMIC DNA]</scope>
    <source>
        <strain evidence="2">cv. Yugu1</strain>
    </source>
</reference>
<proteinExistence type="predicted"/>